<dbReference type="GO" id="GO:0034315">
    <property type="term" value="P:regulation of Arp2/3 complex-mediated actin nucleation"/>
    <property type="evidence" value="ECO:0007669"/>
    <property type="project" value="TreeGrafter"/>
</dbReference>
<dbReference type="InterPro" id="IPR027267">
    <property type="entry name" value="AH/BAR_dom_sf"/>
</dbReference>
<accession>B4NBQ5</accession>
<dbReference type="SMART" id="SM01015">
    <property type="entry name" value="Arfaptin"/>
    <property type="match status" value="1"/>
</dbReference>
<dbReference type="GO" id="GO:0048149">
    <property type="term" value="P:behavioral response to ethanol"/>
    <property type="evidence" value="ECO:0007669"/>
    <property type="project" value="EnsemblMetazoa"/>
</dbReference>
<dbReference type="GO" id="GO:0070273">
    <property type="term" value="F:phosphatidylinositol-4-phosphate binding"/>
    <property type="evidence" value="ECO:0007669"/>
    <property type="project" value="UniProtKB-ARBA"/>
</dbReference>
<dbReference type="PhylomeDB" id="B4NBQ5"/>
<reference evidence="7 8" key="1">
    <citation type="journal article" date="2007" name="Nature">
        <title>Evolution of genes and genomes on the Drosophila phylogeny.</title>
        <authorList>
            <consortium name="Drosophila 12 Genomes Consortium"/>
            <person name="Clark A.G."/>
            <person name="Eisen M.B."/>
            <person name="Smith D.R."/>
            <person name="Bergman C.M."/>
            <person name="Oliver B."/>
            <person name="Markow T.A."/>
            <person name="Kaufman T.C."/>
            <person name="Kellis M."/>
            <person name="Gelbart W."/>
            <person name="Iyer V.N."/>
            <person name="Pollard D.A."/>
            <person name="Sackton T.B."/>
            <person name="Larracuente A.M."/>
            <person name="Singh N.D."/>
            <person name="Abad J.P."/>
            <person name="Abt D.N."/>
            <person name="Adryan B."/>
            <person name="Aguade M."/>
            <person name="Akashi H."/>
            <person name="Anderson W.W."/>
            <person name="Aquadro C.F."/>
            <person name="Ardell D.H."/>
            <person name="Arguello R."/>
            <person name="Artieri C.G."/>
            <person name="Barbash D.A."/>
            <person name="Barker D."/>
            <person name="Barsanti P."/>
            <person name="Batterham P."/>
            <person name="Batzoglou S."/>
            <person name="Begun D."/>
            <person name="Bhutkar A."/>
            <person name="Blanco E."/>
            <person name="Bosak S.A."/>
            <person name="Bradley R.K."/>
            <person name="Brand A.D."/>
            <person name="Brent M.R."/>
            <person name="Brooks A.N."/>
            <person name="Brown R.H."/>
            <person name="Butlin R.K."/>
            <person name="Caggese C."/>
            <person name="Calvi B.R."/>
            <person name="Bernardo de Carvalho A."/>
            <person name="Caspi A."/>
            <person name="Castrezana S."/>
            <person name="Celniker S.E."/>
            <person name="Chang J.L."/>
            <person name="Chapple C."/>
            <person name="Chatterji S."/>
            <person name="Chinwalla A."/>
            <person name="Civetta A."/>
            <person name="Clifton S.W."/>
            <person name="Comeron J.M."/>
            <person name="Costello J.C."/>
            <person name="Coyne J.A."/>
            <person name="Daub J."/>
            <person name="David R.G."/>
            <person name="Delcher A.L."/>
            <person name="Delehaunty K."/>
            <person name="Do C.B."/>
            <person name="Ebling H."/>
            <person name="Edwards K."/>
            <person name="Eickbush T."/>
            <person name="Evans J.D."/>
            <person name="Filipski A."/>
            <person name="Findeiss S."/>
            <person name="Freyhult E."/>
            <person name="Fulton L."/>
            <person name="Fulton R."/>
            <person name="Garcia A.C."/>
            <person name="Gardiner A."/>
            <person name="Garfield D.A."/>
            <person name="Garvin B.E."/>
            <person name="Gibson G."/>
            <person name="Gilbert D."/>
            <person name="Gnerre S."/>
            <person name="Godfrey J."/>
            <person name="Good R."/>
            <person name="Gotea V."/>
            <person name="Gravely B."/>
            <person name="Greenberg A.J."/>
            <person name="Griffiths-Jones S."/>
            <person name="Gross S."/>
            <person name="Guigo R."/>
            <person name="Gustafson E.A."/>
            <person name="Haerty W."/>
            <person name="Hahn M.W."/>
            <person name="Halligan D.L."/>
            <person name="Halpern A.L."/>
            <person name="Halter G.M."/>
            <person name="Han M.V."/>
            <person name="Heger A."/>
            <person name="Hillier L."/>
            <person name="Hinrichs A.S."/>
            <person name="Holmes I."/>
            <person name="Hoskins R.A."/>
            <person name="Hubisz M.J."/>
            <person name="Hultmark D."/>
            <person name="Huntley M.A."/>
            <person name="Jaffe D.B."/>
            <person name="Jagadeeshan S."/>
            <person name="Jeck W.R."/>
            <person name="Johnson J."/>
            <person name="Jones C.D."/>
            <person name="Jordan W.C."/>
            <person name="Karpen G.H."/>
            <person name="Kataoka E."/>
            <person name="Keightley P.D."/>
            <person name="Kheradpour P."/>
            <person name="Kirkness E.F."/>
            <person name="Koerich L.B."/>
            <person name="Kristiansen K."/>
            <person name="Kudrna D."/>
            <person name="Kulathinal R.J."/>
            <person name="Kumar S."/>
            <person name="Kwok R."/>
            <person name="Lander E."/>
            <person name="Langley C.H."/>
            <person name="Lapoint R."/>
            <person name="Lazzaro B.P."/>
            <person name="Lee S.J."/>
            <person name="Levesque L."/>
            <person name="Li R."/>
            <person name="Lin C.F."/>
            <person name="Lin M.F."/>
            <person name="Lindblad-Toh K."/>
            <person name="Llopart A."/>
            <person name="Long M."/>
            <person name="Low L."/>
            <person name="Lozovsky E."/>
            <person name="Lu J."/>
            <person name="Luo M."/>
            <person name="Machado C.A."/>
            <person name="Makalowski W."/>
            <person name="Marzo M."/>
            <person name="Matsuda M."/>
            <person name="Matzkin L."/>
            <person name="McAllister B."/>
            <person name="McBride C.S."/>
            <person name="McKernan B."/>
            <person name="McKernan K."/>
            <person name="Mendez-Lago M."/>
            <person name="Minx P."/>
            <person name="Mollenhauer M.U."/>
            <person name="Montooth K."/>
            <person name="Mount S.M."/>
            <person name="Mu X."/>
            <person name="Myers E."/>
            <person name="Negre B."/>
            <person name="Newfeld S."/>
            <person name="Nielsen R."/>
            <person name="Noor M.A."/>
            <person name="O'Grady P."/>
            <person name="Pachter L."/>
            <person name="Papaceit M."/>
            <person name="Parisi M.J."/>
            <person name="Parisi M."/>
            <person name="Parts L."/>
            <person name="Pedersen J.S."/>
            <person name="Pesole G."/>
            <person name="Phillippy A.M."/>
            <person name="Ponting C.P."/>
            <person name="Pop M."/>
            <person name="Porcelli D."/>
            <person name="Powell J.R."/>
            <person name="Prohaska S."/>
            <person name="Pruitt K."/>
            <person name="Puig M."/>
            <person name="Quesneville H."/>
            <person name="Ram K.R."/>
            <person name="Rand D."/>
            <person name="Rasmussen M.D."/>
            <person name="Reed L.K."/>
            <person name="Reenan R."/>
            <person name="Reily A."/>
            <person name="Remington K.A."/>
            <person name="Rieger T.T."/>
            <person name="Ritchie M.G."/>
            <person name="Robin C."/>
            <person name="Rogers Y.H."/>
            <person name="Rohde C."/>
            <person name="Rozas J."/>
            <person name="Rubenfield M.J."/>
            <person name="Ruiz A."/>
            <person name="Russo S."/>
            <person name="Salzberg S.L."/>
            <person name="Sanchez-Gracia A."/>
            <person name="Saranga D.J."/>
            <person name="Sato H."/>
            <person name="Schaeffer S.W."/>
            <person name="Schatz M.C."/>
            <person name="Schlenke T."/>
            <person name="Schwartz R."/>
            <person name="Segarra C."/>
            <person name="Singh R.S."/>
            <person name="Sirot L."/>
            <person name="Sirota M."/>
            <person name="Sisneros N.B."/>
            <person name="Smith C.D."/>
            <person name="Smith T.F."/>
            <person name="Spieth J."/>
            <person name="Stage D.E."/>
            <person name="Stark A."/>
            <person name="Stephan W."/>
            <person name="Strausberg R.L."/>
            <person name="Strempel S."/>
            <person name="Sturgill D."/>
            <person name="Sutton G."/>
            <person name="Sutton G.G."/>
            <person name="Tao W."/>
            <person name="Teichmann S."/>
            <person name="Tobari Y.N."/>
            <person name="Tomimura Y."/>
            <person name="Tsolas J.M."/>
            <person name="Valente V.L."/>
            <person name="Venter E."/>
            <person name="Venter J.C."/>
            <person name="Vicario S."/>
            <person name="Vieira F.G."/>
            <person name="Vilella A.J."/>
            <person name="Villasante A."/>
            <person name="Walenz B."/>
            <person name="Wang J."/>
            <person name="Wasserman M."/>
            <person name="Watts T."/>
            <person name="Wilson D."/>
            <person name="Wilson R.K."/>
            <person name="Wing R.A."/>
            <person name="Wolfner M.F."/>
            <person name="Wong A."/>
            <person name="Wong G.K."/>
            <person name="Wu C.I."/>
            <person name="Wu G."/>
            <person name="Yamamoto D."/>
            <person name="Yang H.P."/>
            <person name="Yang S.P."/>
            <person name="Yorke J.A."/>
            <person name="Yoshida K."/>
            <person name="Zdobnov E."/>
            <person name="Zhang P."/>
            <person name="Zhang Y."/>
            <person name="Zimin A.V."/>
            <person name="Baldwin J."/>
            <person name="Abdouelleil A."/>
            <person name="Abdulkadir J."/>
            <person name="Abebe A."/>
            <person name="Abera B."/>
            <person name="Abreu J."/>
            <person name="Acer S.C."/>
            <person name="Aftuck L."/>
            <person name="Alexander A."/>
            <person name="An P."/>
            <person name="Anderson E."/>
            <person name="Anderson S."/>
            <person name="Arachi H."/>
            <person name="Azer M."/>
            <person name="Bachantsang P."/>
            <person name="Barry A."/>
            <person name="Bayul T."/>
            <person name="Berlin A."/>
            <person name="Bessette D."/>
            <person name="Bloom T."/>
            <person name="Blye J."/>
            <person name="Boguslavskiy L."/>
            <person name="Bonnet C."/>
            <person name="Boukhgalter B."/>
            <person name="Bourzgui I."/>
            <person name="Brown A."/>
            <person name="Cahill P."/>
            <person name="Channer S."/>
            <person name="Cheshatsang Y."/>
            <person name="Chuda L."/>
            <person name="Citroen M."/>
            <person name="Collymore A."/>
            <person name="Cooke P."/>
            <person name="Costello M."/>
            <person name="D'Aco K."/>
            <person name="Daza R."/>
            <person name="De Haan G."/>
            <person name="DeGray S."/>
            <person name="DeMaso C."/>
            <person name="Dhargay N."/>
            <person name="Dooley K."/>
            <person name="Dooley E."/>
            <person name="Doricent M."/>
            <person name="Dorje P."/>
            <person name="Dorjee K."/>
            <person name="Dupes A."/>
            <person name="Elong R."/>
            <person name="Falk J."/>
            <person name="Farina A."/>
            <person name="Faro S."/>
            <person name="Ferguson D."/>
            <person name="Fisher S."/>
            <person name="Foley C.D."/>
            <person name="Franke A."/>
            <person name="Friedrich D."/>
            <person name="Gadbois L."/>
            <person name="Gearin G."/>
            <person name="Gearin C.R."/>
            <person name="Giannoukos G."/>
            <person name="Goode T."/>
            <person name="Graham J."/>
            <person name="Grandbois E."/>
            <person name="Grewal S."/>
            <person name="Gyaltsen K."/>
            <person name="Hafez N."/>
            <person name="Hagos B."/>
            <person name="Hall J."/>
            <person name="Henson C."/>
            <person name="Hollinger A."/>
            <person name="Honan T."/>
            <person name="Huard M.D."/>
            <person name="Hughes L."/>
            <person name="Hurhula B."/>
            <person name="Husby M.E."/>
            <person name="Kamat A."/>
            <person name="Kanga B."/>
            <person name="Kashin S."/>
            <person name="Khazanovich D."/>
            <person name="Kisner P."/>
            <person name="Lance K."/>
            <person name="Lara M."/>
            <person name="Lee W."/>
            <person name="Lennon N."/>
            <person name="Letendre F."/>
            <person name="LeVine R."/>
            <person name="Lipovsky A."/>
            <person name="Liu X."/>
            <person name="Liu J."/>
            <person name="Liu S."/>
            <person name="Lokyitsang T."/>
            <person name="Lokyitsang Y."/>
            <person name="Lubonja R."/>
            <person name="Lui A."/>
            <person name="MacDonald P."/>
            <person name="Magnisalis V."/>
            <person name="Maru K."/>
            <person name="Matthews C."/>
            <person name="McCusker W."/>
            <person name="McDonough S."/>
            <person name="Mehta T."/>
            <person name="Meldrim J."/>
            <person name="Meneus L."/>
            <person name="Mihai O."/>
            <person name="Mihalev A."/>
            <person name="Mihova T."/>
            <person name="Mittelman R."/>
            <person name="Mlenga V."/>
            <person name="Montmayeur A."/>
            <person name="Mulrain L."/>
            <person name="Navidi A."/>
            <person name="Naylor J."/>
            <person name="Negash T."/>
            <person name="Nguyen T."/>
            <person name="Nguyen N."/>
            <person name="Nicol R."/>
            <person name="Norbu C."/>
            <person name="Norbu N."/>
            <person name="Novod N."/>
            <person name="O'Neill B."/>
            <person name="Osman S."/>
            <person name="Markiewicz E."/>
            <person name="Oyono O.L."/>
            <person name="Patti C."/>
            <person name="Phunkhang P."/>
            <person name="Pierre F."/>
            <person name="Priest M."/>
            <person name="Raghuraman S."/>
            <person name="Rege F."/>
            <person name="Reyes R."/>
            <person name="Rise C."/>
            <person name="Rogov P."/>
            <person name="Ross K."/>
            <person name="Ryan E."/>
            <person name="Settipalli S."/>
            <person name="Shea T."/>
            <person name="Sherpa N."/>
            <person name="Shi L."/>
            <person name="Shih D."/>
            <person name="Sparrow T."/>
            <person name="Spaulding J."/>
            <person name="Stalker J."/>
            <person name="Stange-Thomann N."/>
            <person name="Stavropoulos S."/>
            <person name="Stone C."/>
            <person name="Strader C."/>
            <person name="Tesfaye S."/>
            <person name="Thomson T."/>
            <person name="Thoulutsang Y."/>
            <person name="Thoulutsang D."/>
            <person name="Topham K."/>
            <person name="Topping I."/>
            <person name="Tsamla T."/>
            <person name="Vassiliev H."/>
            <person name="Vo A."/>
            <person name="Wangchuk T."/>
            <person name="Wangdi T."/>
            <person name="Weiand M."/>
            <person name="Wilkinson J."/>
            <person name="Wilson A."/>
            <person name="Yadav S."/>
            <person name="Young G."/>
            <person name="Yu Q."/>
            <person name="Zembek L."/>
            <person name="Zhong D."/>
            <person name="Zimmer A."/>
            <person name="Zwirko Z."/>
            <person name="Jaffe D.B."/>
            <person name="Alvarez P."/>
            <person name="Brockman W."/>
            <person name="Butler J."/>
            <person name="Chin C."/>
            <person name="Gnerre S."/>
            <person name="Grabherr M."/>
            <person name="Kleber M."/>
            <person name="Mauceli E."/>
            <person name="MacCallum I."/>
        </authorList>
    </citation>
    <scope>NUCLEOTIDE SEQUENCE [LARGE SCALE GENOMIC DNA]</scope>
    <source>
        <strain evidence="8">Tucson 14030-0811.24</strain>
    </source>
</reference>
<name>B4NBQ5_DROWI</name>
<dbReference type="PROSITE" id="PS50870">
    <property type="entry name" value="AH"/>
    <property type="match status" value="1"/>
</dbReference>
<dbReference type="HOGENOM" id="CLU_047975_0_0_1"/>
<dbReference type="STRING" id="7260.B4NBQ5"/>
<keyword evidence="3" id="KW-0597">Phosphoprotein</keyword>
<dbReference type="CDD" id="cd07660">
    <property type="entry name" value="BAR_Arfaptin"/>
    <property type="match status" value="1"/>
</dbReference>
<dbReference type="FunCoup" id="B4NBQ5">
    <property type="interactions" value="980"/>
</dbReference>
<dbReference type="Gene3D" id="1.20.1270.60">
    <property type="entry name" value="Arfaptin homology (AH) domain/BAR domain"/>
    <property type="match status" value="1"/>
</dbReference>
<dbReference type="SUPFAM" id="SSF103657">
    <property type="entry name" value="BAR/IMD domain-like"/>
    <property type="match status" value="1"/>
</dbReference>
<dbReference type="GO" id="GO:0005829">
    <property type="term" value="C:cytosol"/>
    <property type="evidence" value="ECO:0007669"/>
    <property type="project" value="UniProtKB-ARBA"/>
</dbReference>
<evidence type="ECO:0000313" key="7">
    <source>
        <dbReference type="EMBL" id="EDW81219.1"/>
    </source>
</evidence>
<dbReference type="GO" id="GO:0034452">
    <property type="term" value="F:dynactin binding"/>
    <property type="evidence" value="ECO:0007669"/>
    <property type="project" value="EnsemblMetazoa"/>
</dbReference>
<protein>
    <recommendedName>
        <fullName evidence="6">AH domain-containing protein</fullName>
    </recommendedName>
</protein>
<evidence type="ECO:0000259" key="6">
    <source>
        <dbReference type="PROSITE" id="PS50870"/>
    </source>
</evidence>
<dbReference type="Pfam" id="PF06456">
    <property type="entry name" value="Arfaptin"/>
    <property type="match status" value="1"/>
</dbReference>
<dbReference type="InterPro" id="IPR030798">
    <property type="entry name" value="Arfaptin_fam"/>
</dbReference>
<dbReference type="OMA" id="AFTSHFY"/>
<evidence type="ECO:0000256" key="1">
    <source>
        <dbReference type="ARBA" id="ARBA00004394"/>
    </source>
</evidence>
<comment type="subcellular location">
    <subcellularLocation>
        <location evidence="1">Golgi apparatus membrane</location>
    </subcellularLocation>
    <subcellularLocation>
        <location evidence="2">Golgi apparatus</location>
        <location evidence="2">trans-Golgi network</location>
    </subcellularLocation>
</comment>
<dbReference type="PANTHER" id="PTHR12141">
    <property type="entry name" value="ARFAPTIN-RELATED"/>
    <property type="match status" value="1"/>
</dbReference>
<dbReference type="AlphaFoldDB" id="B4NBQ5"/>
<dbReference type="eggNOG" id="KOG3876">
    <property type="taxonomic scope" value="Eukaryota"/>
</dbReference>
<dbReference type="InterPro" id="IPR010504">
    <property type="entry name" value="AH_dom"/>
</dbReference>
<evidence type="ECO:0000256" key="4">
    <source>
        <dbReference type="ARBA" id="ARBA00023034"/>
    </source>
</evidence>
<dbReference type="KEGG" id="dwi:6647691"/>
<dbReference type="PANTHER" id="PTHR12141:SF5">
    <property type="entry name" value="ARFAPTIN"/>
    <property type="match status" value="1"/>
</dbReference>
<dbReference type="SMR" id="B4NBQ5"/>
<dbReference type="GO" id="GO:0000139">
    <property type="term" value="C:Golgi membrane"/>
    <property type="evidence" value="ECO:0007669"/>
    <property type="project" value="UniProtKB-SubCell"/>
</dbReference>
<dbReference type="FunFam" id="1.20.1270.60:FF:000003">
    <property type="entry name" value="arfaptin-2 isoform X1"/>
    <property type="match status" value="1"/>
</dbReference>
<gene>
    <name evidence="7" type="primary">Dwil\GK11946</name>
    <name evidence="7" type="ORF">Dwil_GK11946</name>
</gene>
<sequence>MAERERSIHEMLKDTPSMNDTCGAVHTGTEGSGIGMNMVISSSSHSIGGAAAGGGIGPPNSLPLRNHSAPTTPMSPMTSTSTPGNGVLTSADGSGSLIRTSASKIDSLKNWSISTYKCTRQLMLEKLGKSQRTVDSELEAQIEQLRETQRKYLSILRLTRAFSSHFQHVVVTQHALADSFADLAQKNPELQKEFTCNSETQRNLTKNGELLLNALNFFMSSVNTLCNKTIDDTLLTIRQYETARIEFDAYRMDLENTKPELTQTAAGTATALEESQRSYAQHKEQYEKLRADVAVKMQFLDENRIKVMHKQLILLHNAIAAYFSGNAMALESTIKQFNIKLKSPNAVTGSWLEQ</sequence>
<feature type="domain" description="AH" evidence="6">
    <location>
        <begin position="133"/>
        <end position="335"/>
    </location>
</feature>
<dbReference type="GO" id="GO:0006886">
    <property type="term" value="P:intracellular protein transport"/>
    <property type="evidence" value="ECO:0007669"/>
    <property type="project" value="TreeGrafter"/>
</dbReference>
<keyword evidence="4" id="KW-0333">Golgi apparatus</keyword>
<dbReference type="GO" id="GO:0032588">
    <property type="term" value="C:trans-Golgi network membrane"/>
    <property type="evidence" value="ECO:0007669"/>
    <property type="project" value="UniProtKB-ARBA"/>
</dbReference>
<evidence type="ECO:0000313" key="8">
    <source>
        <dbReference type="Proteomes" id="UP000007798"/>
    </source>
</evidence>
<dbReference type="GO" id="GO:0019904">
    <property type="term" value="F:protein domain specific binding"/>
    <property type="evidence" value="ECO:0007669"/>
    <property type="project" value="InterPro"/>
</dbReference>
<keyword evidence="5" id="KW-0472">Membrane</keyword>
<dbReference type="Proteomes" id="UP000007798">
    <property type="component" value="Unassembled WGS sequence"/>
</dbReference>
<dbReference type="InParanoid" id="B4NBQ5"/>
<keyword evidence="8" id="KW-1185">Reference proteome</keyword>
<dbReference type="EMBL" id="CH964232">
    <property type="protein sequence ID" value="EDW81219.1"/>
    <property type="molecule type" value="Genomic_DNA"/>
</dbReference>
<evidence type="ECO:0000256" key="2">
    <source>
        <dbReference type="ARBA" id="ARBA00004601"/>
    </source>
</evidence>
<evidence type="ECO:0000256" key="3">
    <source>
        <dbReference type="ARBA" id="ARBA00022553"/>
    </source>
</evidence>
<evidence type="ECO:0000256" key="5">
    <source>
        <dbReference type="ARBA" id="ARBA00023136"/>
    </source>
</evidence>
<dbReference type="GO" id="GO:0045887">
    <property type="term" value="P:positive regulation of synaptic assembly at neuromuscular junction"/>
    <property type="evidence" value="ECO:0007669"/>
    <property type="project" value="EnsemblMetazoa"/>
</dbReference>
<dbReference type="OrthoDB" id="9994780at2759"/>
<organism evidence="7 8">
    <name type="scientific">Drosophila willistoni</name>
    <name type="common">Fruit fly</name>
    <dbReference type="NCBI Taxonomy" id="7260"/>
    <lineage>
        <taxon>Eukaryota</taxon>
        <taxon>Metazoa</taxon>
        <taxon>Ecdysozoa</taxon>
        <taxon>Arthropoda</taxon>
        <taxon>Hexapoda</taxon>
        <taxon>Insecta</taxon>
        <taxon>Pterygota</taxon>
        <taxon>Neoptera</taxon>
        <taxon>Endopterygota</taxon>
        <taxon>Diptera</taxon>
        <taxon>Brachycera</taxon>
        <taxon>Muscomorpha</taxon>
        <taxon>Ephydroidea</taxon>
        <taxon>Drosophilidae</taxon>
        <taxon>Drosophila</taxon>
        <taxon>Sophophora</taxon>
    </lineage>
</organism>
<proteinExistence type="predicted"/>